<dbReference type="EMBL" id="HACG01037849">
    <property type="protein sequence ID" value="CEK84714.1"/>
    <property type="molecule type" value="Transcribed_RNA"/>
</dbReference>
<gene>
    <name evidence="1" type="primary">ORF144118</name>
</gene>
<evidence type="ECO:0000313" key="1">
    <source>
        <dbReference type="EMBL" id="CEK84714.1"/>
    </source>
</evidence>
<dbReference type="AlphaFoldDB" id="A0A0B7AUI1"/>
<proteinExistence type="predicted"/>
<name>A0A0B7AUI1_9EUPU</name>
<protein>
    <submittedName>
        <fullName evidence="1">Uncharacterized protein</fullName>
    </submittedName>
</protein>
<sequence>PLILQCEDIHWITTLSESWDNRATVDLKSLSSVFLSDFSAEIADNVSVKSTIFPCIWFIFCSAIFAA</sequence>
<organism evidence="1">
    <name type="scientific">Arion vulgaris</name>
    <dbReference type="NCBI Taxonomy" id="1028688"/>
    <lineage>
        <taxon>Eukaryota</taxon>
        <taxon>Metazoa</taxon>
        <taxon>Spiralia</taxon>
        <taxon>Lophotrochozoa</taxon>
        <taxon>Mollusca</taxon>
        <taxon>Gastropoda</taxon>
        <taxon>Heterobranchia</taxon>
        <taxon>Euthyneura</taxon>
        <taxon>Panpulmonata</taxon>
        <taxon>Eupulmonata</taxon>
        <taxon>Stylommatophora</taxon>
        <taxon>Helicina</taxon>
        <taxon>Arionoidea</taxon>
        <taxon>Arionidae</taxon>
        <taxon>Arion</taxon>
    </lineage>
</organism>
<feature type="non-terminal residue" evidence="1">
    <location>
        <position position="1"/>
    </location>
</feature>
<accession>A0A0B7AUI1</accession>
<reference evidence="1" key="1">
    <citation type="submission" date="2014-12" db="EMBL/GenBank/DDBJ databases">
        <title>Insight into the proteome of Arion vulgaris.</title>
        <authorList>
            <person name="Aradska J."/>
            <person name="Bulat T."/>
            <person name="Smidak R."/>
            <person name="Sarate P."/>
            <person name="Gangsoo J."/>
            <person name="Sialana F."/>
            <person name="Bilban M."/>
            <person name="Lubec G."/>
        </authorList>
    </citation>
    <scope>NUCLEOTIDE SEQUENCE</scope>
    <source>
        <tissue evidence="1">Skin</tissue>
    </source>
</reference>
<feature type="non-terminal residue" evidence="1">
    <location>
        <position position="67"/>
    </location>
</feature>